<reference evidence="1 2" key="1">
    <citation type="journal article" date="2004" name="Extremophiles">
        <title>Halobacillus locisalis sp. nov., a halophilic bacterium isolated from a marine solar saltern of the Yellow Sea in Korea.</title>
        <authorList>
            <person name="Yoon J.H."/>
            <person name="Kang K.H."/>
            <person name="Oh T.K."/>
            <person name="Park Y.H."/>
        </authorList>
    </citation>
    <scope>NUCLEOTIDE SEQUENCE [LARGE SCALE GENOMIC DNA]</scope>
    <source>
        <strain evidence="1 2">KCTC 3788</strain>
    </source>
</reference>
<gene>
    <name evidence="1" type="ORF">H0266_11590</name>
</gene>
<keyword evidence="2" id="KW-1185">Reference proteome</keyword>
<sequence>MCERLHDYAYTMYYTLSRKMSL</sequence>
<comment type="caution">
    <text evidence="1">The sequence shown here is derived from an EMBL/GenBank/DDBJ whole genome shotgun (WGS) entry which is preliminary data.</text>
</comment>
<protein>
    <submittedName>
        <fullName evidence="1">Uncharacterized protein</fullName>
    </submittedName>
</protein>
<accession>A0A838CV91</accession>
<dbReference type="AlphaFoldDB" id="A0A838CV91"/>
<proteinExistence type="predicted"/>
<evidence type="ECO:0000313" key="1">
    <source>
        <dbReference type="EMBL" id="MBA2175536.1"/>
    </source>
</evidence>
<dbReference type="EMBL" id="JACEFG010000002">
    <property type="protein sequence ID" value="MBA2175536.1"/>
    <property type="molecule type" value="Genomic_DNA"/>
</dbReference>
<evidence type="ECO:0000313" key="2">
    <source>
        <dbReference type="Proteomes" id="UP000571017"/>
    </source>
</evidence>
<organism evidence="1 2">
    <name type="scientific">Halobacillus locisalis</name>
    <dbReference type="NCBI Taxonomy" id="220753"/>
    <lineage>
        <taxon>Bacteria</taxon>
        <taxon>Bacillati</taxon>
        <taxon>Bacillota</taxon>
        <taxon>Bacilli</taxon>
        <taxon>Bacillales</taxon>
        <taxon>Bacillaceae</taxon>
        <taxon>Halobacillus</taxon>
    </lineage>
</organism>
<dbReference type="Proteomes" id="UP000571017">
    <property type="component" value="Unassembled WGS sequence"/>
</dbReference>
<name>A0A838CV91_9BACI</name>